<protein>
    <submittedName>
        <fullName evidence="1">Uncharacterized protein</fullName>
    </submittedName>
</protein>
<reference evidence="1 2" key="1">
    <citation type="journal article" date="2015" name="Nature">
        <title>rRNA introns, odd ribosomes, and small enigmatic genomes across a large radiation of phyla.</title>
        <authorList>
            <person name="Brown C.T."/>
            <person name="Hug L.A."/>
            <person name="Thomas B.C."/>
            <person name="Sharon I."/>
            <person name="Castelle C.J."/>
            <person name="Singh A."/>
            <person name="Wilkins M.J."/>
            <person name="Williams K.H."/>
            <person name="Banfield J.F."/>
        </authorList>
    </citation>
    <scope>NUCLEOTIDE SEQUENCE [LARGE SCALE GENOMIC DNA]</scope>
</reference>
<proteinExistence type="predicted"/>
<sequence length="140" mass="14245">MSRWIDVLALSFAGWLVASVAFGWTNPSSMPSGGAGYIIVDASGNVGIGVTPAQKLHVNGSVRATQLCIASDCRSAWPADANGDISGVTASTGLTGGGTTGSVTLSADTTYLQRRIASCPVGSGRYLRVINADGTVTCNY</sequence>
<dbReference type="Proteomes" id="UP000034682">
    <property type="component" value="Unassembled WGS sequence"/>
</dbReference>
<organism evidence="1 2">
    <name type="scientific">Candidatus Giovannonibacteria bacterium GW2011_GWB1_47_6b</name>
    <dbReference type="NCBI Taxonomy" id="1618655"/>
    <lineage>
        <taxon>Bacteria</taxon>
        <taxon>Candidatus Giovannoniibacteriota</taxon>
    </lineage>
</organism>
<dbReference type="AlphaFoldDB" id="A0A0G1T583"/>
<evidence type="ECO:0000313" key="1">
    <source>
        <dbReference type="EMBL" id="KKU76991.1"/>
    </source>
</evidence>
<evidence type="ECO:0000313" key="2">
    <source>
        <dbReference type="Proteomes" id="UP000034682"/>
    </source>
</evidence>
<dbReference type="PATRIC" id="fig|1618655.3.peg.247"/>
<comment type="caution">
    <text evidence="1">The sequence shown here is derived from an EMBL/GenBank/DDBJ whole genome shotgun (WGS) entry which is preliminary data.</text>
</comment>
<dbReference type="EMBL" id="LCOK01000009">
    <property type="protein sequence ID" value="KKU76991.1"/>
    <property type="molecule type" value="Genomic_DNA"/>
</dbReference>
<name>A0A0G1T583_9BACT</name>
<accession>A0A0G1T583</accession>
<gene>
    <name evidence="1" type="ORF">UY02_C0009G0020</name>
</gene>